<proteinExistence type="predicted"/>
<feature type="compositionally biased region" description="Basic and acidic residues" evidence="1">
    <location>
        <begin position="7"/>
        <end position="21"/>
    </location>
</feature>
<gene>
    <name evidence="2" type="ORF">EYF80_064364</name>
</gene>
<keyword evidence="3" id="KW-1185">Reference proteome</keyword>
<evidence type="ECO:0000313" key="3">
    <source>
        <dbReference type="Proteomes" id="UP000314294"/>
    </source>
</evidence>
<comment type="caution">
    <text evidence="2">The sequence shown here is derived from an EMBL/GenBank/DDBJ whole genome shotgun (WGS) entry which is preliminary data.</text>
</comment>
<dbReference type="AlphaFoldDB" id="A0A4Z2E9H7"/>
<accession>A0A4Z2E9H7</accession>
<organism evidence="2 3">
    <name type="scientific">Liparis tanakae</name>
    <name type="common">Tanaka's snailfish</name>
    <dbReference type="NCBI Taxonomy" id="230148"/>
    <lineage>
        <taxon>Eukaryota</taxon>
        <taxon>Metazoa</taxon>
        <taxon>Chordata</taxon>
        <taxon>Craniata</taxon>
        <taxon>Vertebrata</taxon>
        <taxon>Euteleostomi</taxon>
        <taxon>Actinopterygii</taxon>
        <taxon>Neopterygii</taxon>
        <taxon>Teleostei</taxon>
        <taxon>Neoteleostei</taxon>
        <taxon>Acanthomorphata</taxon>
        <taxon>Eupercaria</taxon>
        <taxon>Perciformes</taxon>
        <taxon>Cottioidei</taxon>
        <taxon>Cottales</taxon>
        <taxon>Liparidae</taxon>
        <taxon>Liparis</taxon>
    </lineage>
</organism>
<evidence type="ECO:0000313" key="2">
    <source>
        <dbReference type="EMBL" id="TNN25506.1"/>
    </source>
</evidence>
<name>A0A4Z2E9H7_9TELE</name>
<protein>
    <submittedName>
        <fullName evidence="2">Uncharacterized protein</fullName>
    </submittedName>
</protein>
<evidence type="ECO:0000256" key="1">
    <source>
        <dbReference type="SAM" id="MobiDB-lite"/>
    </source>
</evidence>
<reference evidence="2 3" key="1">
    <citation type="submission" date="2019-03" db="EMBL/GenBank/DDBJ databases">
        <title>First draft genome of Liparis tanakae, snailfish: a comprehensive survey of snailfish specific genes.</title>
        <authorList>
            <person name="Kim W."/>
            <person name="Song I."/>
            <person name="Jeong J.-H."/>
            <person name="Kim D."/>
            <person name="Kim S."/>
            <person name="Ryu S."/>
            <person name="Song J.Y."/>
            <person name="Lee S.K."/>
        </authorList>
    </citation>
    <scope>NUCLEOTIDE SEQUENCE [LARGE SCALE GENOMIC DNA]</scope>
    <source>
        <tissue evidence="2">Muscle</tissue>
    </source>
</reference>
<dbReference type="Proteomes" id="UP000314294">
    <property type="component" value="Unassembled WGS sequence"/>
</dbReference>
<feature type="region of interest" description="Disordered" evidence="1">
    <location>
        <begin position="1"/>
        <end position="21"/>
    </location>
</feature>
<sequence>MRRMRKVSPEEEPRGGARHAPLHEYWRAASALIGTSGASAPSTGSPSCSKSYVFELRKGRGQRSCPVLEEVTALRWAKEHVHRDRHAVLHHILLAAEKEFNSEIPLS</sequence>
<dbReference type="EMBL" id="SRLO01012351">
    <property type="protein sequence ID" value="TNN25506.1"/>
    <property type="molecule type" value="Genomic_DNA"/>
</dbReference>